<protein>
    <submittedName>
        <fullName evidence="2">Uncharacterized protein DUF3995</fullName>
    </submittedName>
</protein>
<evidence type="ECO:0000313" key="3">
    <source>
        <dbReference type="Proteomes" id="UP000252585"/>
    </source>
</evidence>
<gene>
    <name evidence="2" type="ORF">DFR57_10123</name>
</gene>
<dbReference type="EMBL" id="QPJJ01000001">
    <property type="protein sequence ID" value="RCW77156.1"/>
    <property type="molecule type" value="Genomic_DNA"/>
</dbReference>
<dbReference type="OrthoDB" id="8590912at2"/>
<keyword evidence="1" id="KW-1133">Transmembrane helix</keyword>
<keyword evidence="3" id="KW-1185">Reference proteome</keyword>
<evidence type="ECO:0000256" key="1">
    <source>
        <dbReference type="SAM" id="Phobius"/>
    </source>
</evidence>
<keyword evidence="1" id="KW-0812">Transmembrane</keyword>
<dbReference type="Proteomes" id="UP000252585">
    <property type="component" value="Unassembled WGS sequence"/>
</dbReference>
<proteinExistence type="predicted"/>
<reference evidence="2 3" key="1">
    <citation type="submission" date="2018-07" db="EMBL/GenBank/DDBJ databases">
        <title>Genomic Encyclopedia of Type Strains, Phase IV (KMG-IV): sequencing the most valuable type-strain genomes for metagenomic binning, comparative biology and taxonomic classification.</title>
        <authorList>
            <person name="Goeker M."/>
        </authorList>
    </citation>
    <scope>NUCLEOTIDE SEQUENCE [LARGE SCALE GENOMIC DNA]</scope>
    <source>
        <strain evidence="2 3">DSM 27696</strain>
    </source>
</reference>
<feature type="transmembrane region" description="Helical" evidence="1">
    <location>
        <begin position="80"/>
        <end position="99"/>
    </location>
</feature>
<feature type="transmembrane region" description="Helical" evidence="1">
    <location>
        <begin position="49"/>
        <end position="68"/>
    </location>
</feature>
<accession>A0A368YCU4</accession>
<name>A0A368YCU4_9BACI</name>
<sequence length="140" mass="16369">MQHFFVWVTVIILGFISLLHFYWLFGGKRGILAVIPENGDREKSFMPKWYQTFIVAAGLLIMALILLIQNNAIPYFTPNTITKSFTAFFTLIFFMRAIGDFKYMGFFKKVNKTTFSTYDTRIYSPLCLFLGFIFLVSFLF</sequence>
<dbReference type="AlphaFoldDB" id="A0A368YCU4"/>
<organism evidence="2 3">
    <name type="scientific">Saliterribacillus persicus</name>
    <dbReference type="NCBI Taxonomy" id="930114"/>
    <lineage>
        <taxon>Bacteria</taxon>
        <taxon>Bacillati</taxon>
        <taxon>Bacillota</taxon>
        <taxon>Bacilli</taxon>
        <taxon>Bacillales</taxon>
        <taxon>Bacillaceae</taxon>
        <taxon>Saliterribacillus</taxon>
    </lineage>
</organism>
<dbReference type="RefSeq" id="WP_114351106.1">
    <property type="nucleotide sequence ID" value="NZ_QPJJ01000001.1"/>
</dbReference>
<dbReference type="InterPro" id="IPR025058">
    <property type="entry name" value="DUF3995"/>
</dbReference>
<evidence type="ECO:0000313" key="2">
    <source>
        <dbReference type="EMBL" id="RCW77156.1"/>
    </source>
</evidence>
<keyword evidence="1" id="KW-0472">Membrane</keyword>
<feature type="transmembrane region" description="Helical" evidence="1">
    <location>
        <begin position="6"/>
        <end position="25"/>
    </location>
</feature>
<dbReference type="Pfam" id="PF13160">
    <property type="entry name" value="DUF3995"/>
    <property type="match status" value="1"/>
</dbReference>
<comment type="caution">
    <text evidence="2">The sequence shown here is derived from an EMBL/GenBank/DDBJ whole genome shotgun (WGS) entry which is preliminary data.</text>
</comment>
<feature type="transmembrane region" description="Helical" evidence="1">
    <location>
        <begin position="120"/>
        <end position="139"/>
    </location>
</feature>